<dbReference type="Gene3D" id="3.30.70.580">
    <property type="entry name" value="Pseudouridine synthase I, catalytic domain, N-terminal subdomain"/>
    <property type="match status" value="1"/>
</dbReference>
<proteinExistence type="inferred from homology"/>
<evidence type="ECO:0000256" key="6">
    <source>
        <dbReference type="RuleBase" id="RU003792"/>
    </source>
</evidence>
<dbReference type="Pfam" id="PF01416">
    <property type="entry name" value="PseudoU_synth_1"/>
    <property type="match status" value="2"/>
</dbReference>
<feature type="domain" description="Pseudouridine synthase I TruA alpha/beta" evidence="8">
    <location>
        <begin position="9"/>
        <end position="104"/>
    </location>
</feature>
<accession>A0AA35S9N5</accession>
<dbReference type="GO" id="GO:0003723">
    <property type="term" value="F:RNA binding"/>
    <property type="evidence" value="ECO:0007669"/>
    <property type="project" value="InterPro"/>
</dbReference>
<dbReference type="AlphaFoldDB" id="A0AA35S9N5"/>
<dbReference type="Proteomes" id="UP001174909">
    <property type="component" value="Unassembled WGS sequence"/>
</dbReference>
<dbReference type="InterPro" id="IPR001406">
    <property type="entry name" value="PsdUridine_synth_TruA"/>
</dbReference>
<comment type="caution">
    <text evidence="9">The sequence shown here is derived from an EMBL/GenBank/DDBJ whole genome shotgun (WGS) entry which is preliminary data.</text>
</comment>
<evidence type="ECO:0000256" key="5">
    <source>
        <dbReference type="PIRSR" id="PIRSR001430-2"/>
    </source>
</evidence>
<feature type="binding site" evidence="5">
    <location>
        <position position="110"/>
    </location>
    <ligand>
        <name>substrate</name>
    </ligand>
</feature>
<evidence type="ECO:0000259" key="8">
    <source>
        <dbReference type="Pfam" id="PF01416"/>
    </source>
</evidence>
<dbReference type="InterPro" id="IPR020095">
    <property type="entry name" value="PsdUridine_synth_TruA_C"/>
</dbReference>
<dbReference type="PANTHER" id="PTHR11142">
    <property type="entry name" value="PSEUDOURIDYLATE SYNTHASE"/>
    <property type="match status" value="1"/>
</dbReference>
<name>A0AA35S9N5_GEOBA</name>
<dbReference type="HAMAP" id="MF_00171">
    <property type="entry name" value="TruA"/>
    <property type="match status" value="1"/>
</dbReference>
<evidence type="ECO:0000256" key="2">
    <source>
        <dbReference type="ARBA" id="ARBA00022694"/>
    </source>
</evidence>
<dbReference type="PANTHER" id="PTHR11142:SF0">
    <property type="entry name" value="TRNA PSEUDOURIDINE SYNTHASE-LIKE 1"/>
    <property type="match status" value="1"/>
</dbReference>
<evidence type="ECO:0000313" key="9">
    <source>
        <dbReference type="EMBL" id="CAI8026040.1"/>
    </source>
</evidence>
<organism evidence="9 10">
    <name type="scientific">Geodia barretti</name>
    <name type="common">Barrett's horny sponge</name>
    <dbReference type="NCBI Taxonomy" id="519541"/>
    <lineage>
        <taxon>Eukaryota</taxon>
        <taxon>Metazoa</taxon>
        <taxon>Porifera</taxon>
        <taxon>Demospongiae</taxon>
        <taxon>Heteroscleromorpha</taxon>
        <taxon>Tetractinellida</taxon>
        <taxon>Astrophorina</taxon>
        <taxon>Geodiidae</taxon>
        <taxon>Geodia</taxon>
    </lineage>
</organism>
<evidence type="ECO:0000256" key="4">
    <source>
        <dbReference type="PIRSR" id="PIRSR001430-1"/>
    </source>
</evidence>
<dbReference type="NCBIfam" id="TIGR00071">
    <property type="entry name" value="hisT_truA"/>
    <property type="match status" value="1"/>
</dbReference>
<feature type="active site" description="Nucleophile" evidence="4">
    <location>
        <position position="52"/>
    </location>
</feature>
<dbReference type="GO" id="GO:0160147">
    <property type="term" value="F:tRNA pseudouridine(38-40) synthase activity"/>
    <property type="evidence" value="ECO:0007669"/>
    <property type="project" value="UniProtKB-EC"/>
</dbReference>
<dbReference type="FunFam" id="3.30.70.580:FF:000001">
    <property type="entry name" value="tRNA pseudouridine synthase A"/>
    <property type="match status" value="1"/>
</dbReference>
<feature type="domain" description="Pseudouridine synthase I TruA alpha/beta" evidence="8">
    <location>
        <begin position="143"/>
        <end position="232"/>
    </location>
</feature>
<keyword evidence="3 6" id="KW-0413">Isomerase</keyword>
<dbReference type="EC" id="5.4.99.12" evidence="6"/>
<dbReference type="InterPro" id="IPR020097">
    <property type="entry name" value="PsdUridine_synth_TruA_a/b_dom"/>
</dbReference>
<keyword evidence="2 6" id="KW-0819">tRNA processing</keyword>
<evidence type="ECO:0000313" key="10">
    <source>
        <dbReference type="Proteomes" id="UP001174909"/>
    </source>
</evidence>
<dbReference type="EMBL" id="CASHTH010002196">
    <property type="protein sequence ID" value="CAI8026040.1"/>
    <property type="molecule type" value="Genomic_DNA"/>
</dbReference>
<feature type="region of interest" description="Disordered" evidence="7">
    <location>
        <begin position="225"/>
        <end position="268"/>
    </location>
</feature>
<dbReference type="Gene3D" id="3.30.70.660">
    <property type="entry name" value="Pseudouridine synthase I, catalytic domain, C-terminal subdomain"/>
    <property type="match status" value="1"/>
</dbReference>
<protein>
    <recommendedName>
        <fullName evidence="6">tRNA pseudouridine synthase</fullName>
        <ecNumber evidence="6">5.4.99.12</ecNumber>
    </recommendedName>
</protein>
<dbReference type="CDD" id="cd02570">
    <property type="entry name" value="PseudoU_synth_EcTruA"/>
    <property type="match status" value="1"/>
</dbReference>
<dbReference type="InterPro" id="IPR020103">
    <property type="entry name" value="PsdUridine_synth_cat_dom_sf"/>
</dbReference>
<reference evidence="9" key="1">
    <citation type="submission" date="2023-03" db="EMBL/GenBank/DDBJ databases">
        <authorList>
            <person name="Steffen K."/>
            <person name="Cardenas P."/>
        </authorList>
    </citation>
    <scope>NUCLEOTIDE SEQUENCE</scope>
</reference>
<comment type="similarity">
    <text evidence="1 6">Belongs to the tRNA pseudouridine synthase TruA family.</text>
</comment>
<dbReference type="InterPro" id="IPR020094">
    <property type="entry name" value="TruA/RsuA/RluB/E/F_N"/>
</dbReference>
<gene>
    <name evidence="9" type="ORF">GBAR_LOCUS15011</name>
</gene>
<dbReference type="SUPFAM" id="SSF55120">
    <property type="entry name" value="Pseudouridine synthase"/>
    <property type="match status" value="1"/>
</dbReference>
<evidence type="ECO:0000256" key="3">
    <source>
        <dbReference type="ARBA" id="ARBA00023235"/>
    </source>
</evidence>
<dbReference type="PIRSF" id="PIRSF001430">
    <property type="entry name" value="tRNA_psdUrid_synth"/>
    <property type="match status" value="1"/>
</dbReference>
<comment type="catalytic activity">
    <reaction evidence="6">
        <text>uridine(38/39/40) in tRNA = pseudouridine(38/39/40) in tRNA</text>
        <dbReference type="Rhea" id="RHEA:22376"/>
        <dbReference type="Rhea" id="RHEA-COMP:10085"/>
        <dbReference type="Rhea" id="RHEA-COMP:10087"/>
        <dbReference type="ChEBI" id="CHEBI:65314"/>
        <dbReference type="ChEBI" id="CHEBI:65315"/>
        <dbReference type="EC" id="5.4.99.12"/>
    </reaction>
</comment>
<evidence type="ECO:0000256" key="7">
    <source>
        <dbReference type="SAM" id="MobiDB-lite"/>
    </source>
</evidence>
<evidence type="ECO:0000256" key="1">
    <source>
        <dbReference type="ARBA" id="ARBA00009375"/>
    </source>
</evidence>
<keyword evidence="10" id="KW-1185">Reference proteome</keyword>
<dbReference type="GO" id="GO:0031119">
    <property type="term" value="P:tRNA pseudouridine synthesis"/>
    <property type="evidence" value="ECO:0007669"/>
    <property type="project" value="TreeGrafter"/>
</dbReference>
<sequence>MTTYKLLLEYDGTMYAGWQRQPDQPTIQAALEAALLQITRSSISTIAASRTDAGVHALGQVVGFQSERPLLPHEWTRALNGVLPKNISVRQTEVAAEDFHARYDAHSKTYEYRILNQPTRPALDRLRVWQIAKPLDVNLMRDASRHVLGQHDCTSFQGPAAGTKNPVCTIERIDCLHDGPLIRFTIQADRFLKQMVRALVGTLVEIGHGKRGPDALMTILEARDRRRRSHGAPSGALPSSRPLQNGRVVSRRSMPGRLRHPCKGSVIR</sequence>